<feature type="region of interest" description="Disordered" evidence="2">
    <location>
        <begin position="22"/>
        <end position="41"/>
    </location>
</feature>
<proteinExistence type="predicted"/>
<reference evidence="3" key="1">
    <citation type="submission" date="2022-03" db="EMBL/GenBank/DDBJ databases">
        <title>Draft genome sequence of Aduncisulcus paluster, a free-living microaerophilic Fornicata.</title>
        <authorList>
            <person name="Yuyama I."/>
            <person name="Kume K."/>
            <person name="Tamura T."/>
            <person name="Inagaki Y."/>
            <person name="Hashimoto T."/>
        </authorList>
    </citation>
    <scope>NUCLEOTIDE SEQUENCE</scope>
    <source>
        <strain evidence="3">NY0171</strain>
    </source>
</reference>
<feature type="compositionally biased region" description="Low complexity" evidence="2">
    <location>
        <begin position="22"/>
        <end position="38"/>
    </location>
</feature>
<protein>
    <submittedName>
        <fullName evidence="3">Uncharacterized protein</fullName>
    </submittedName>
</protein>
<evidence type="ECO:0000256" key="1">
    <source>
        <dbReference type="SAM" id="Coils"/>
    </source>
</evidence>
<gene>
    <name evidence="3" type="ORF">ADUPG1_010266</name>
</gene>
<keyword evidence="4" id="KW-1185">Reference proteome</keyword>
<keyword evidence="1" id="KW-0175">Coiled coil</keyword>
<evidence type="ECO:0000313" key="3">
    <source>
        <dbReference type="EMBL" id="GKT13446.1"/>
    </source>
</evidence>
<accession>A0ABQ5JQK9</accession>
<sequence length="204" mass="24002">MPEKEDYFDSSEYVCKISDISSSSVSYGSTSPKSSASSPMHHCMESLIDSRKGKDLRASINRKKLALADPRETKTLLKFICTTFSRHLVRNMKVNGYDDLTKESNWDERDFSELLERFVQFVKLSFFLEPSFPYQCILLPSTQNQKYRKKIHNFIGELVDKIAIMHEKFSKDEVYREKERQDRSDEEIMRQRLEESLSRLSDKK</sequence>
<feature type="coiled-coil region" evidence="1">
    <location>
        <begin position="176"/>
        <end position="203"/>
    </location>
</feature>
<evidence type="ECO:0000256" key="2">
    <source>
        <dbReference type="SAM" id="MobiDB-lite"/>
    </source>
</evidence>
<comment type="caution">
    <text evidence="3">The sequence shown here is derived from an EMBL/GenBank/DDBJ whole genome shotgun (WGS) entry which is preliminary data.</text>
</comment>
<name>A0ABQ5JQK9_9EUKA</name>
<organism evidence="3 4">
    <name type="scientific">Aduncisulcus paluster</name>
    <dbReference type="NCBI Taxonomy" id="2918883"/>
    <lineage>
        <taxon>Eukaryota</taxon>
        <taxon>Metamonada</taxon>
        <taxon>Carpediemonas-like organisms</taxon>
        <taxon>Aduncisulcus</taxon>
    </lineage>
</organism>
<evidence type="ECO:0000313" key="4">
    <source>
        <dbReference type="Proteomes" id="UP001057375"/>
    </source>
</evidence>
<dbReference type="EMBL" id="BQXS01011511">
    <property type="protein sequence ID" value="GKT13446.1"/>
    <property type="molecule type" value="Genomic_DNA"/>
</dbReference>
<dbReference type="Proteomes" id="UP001057375">
    <property type="component" value="Unassembled WGS sequence"/>
</dbReference>